<proteinExistence type="predicted"/>
<protein>
    <submittedName>
        <fullName evidence="3">PAX-interacting protein 1-like</fullName>
    </submittedName>
</protein>
<dbReference type="OMA" id="ITDLMTH"/>
<dbReference type="OrthoDB" id="342264at2759"/>
<evidence type="ECO:0000259" key="1">
    <source>
        <dbReference type="PROSITE" id="PS50172"/>
    </source>
</evidence>
<organism evidence="2 3">
    <name type="scientific">Hyalella azteca</name>
    <name type="common">Amphipod</name>
    <dbReference type="NCBI Taxonomy" id="294128"/>
    <lineage>
        <taxon>Eukaryota</taxon>
        <taxon>Metazoa</taxon>
        <taxon>Ecdysozoa</taxon>
        <taxon>Arthropoda</taxon>
        <taxon>Crustacea</taxon>
        <taxon>Multicrustacea</taxon>
        <taxon>Malacostraca</taxon>
        <taxon>Eumalacostraca</taxon>
        <taxon>Peracarida</taxon>
        <taxon>Amphipoda</taxon>
        <taxon>Senticaudata</taxon>
        <taxon>Talitrida</taxon>
        <taxon>Talitroidea</taxon>
        <taxon>Hyalellidae</taxon>
        <taxon>Hyalella</taxon>
    </lineage>
</organism>
<feature type="domain" description="BRCT" evidence="1">
    <location>
        <begin position="12"/>
        <end position="99"/>
    </location>
</feature>
<evidence type="ECO:0000313" key="3">
    <source>
        <dbReference type="RefSeq" id="XP_018017748.1"/>
    </source>
</evidence>
<dbReference type="PROSITE" id="PS50172">
    <property type="entry name" value="BRCT"/>
    <property type="match status" value="1"/>
</dbReference>
<dbReference type="Gene3D" id="3.40.50.10190">
    <property type="entry name" value="BRCT domain"/>
    <property type="match status" value="1"/>
</dbReference>
<gene>
    <name evidence="3" type="primary">LOC108674322</name>
</gene>
<dbReference type="KEGG" id="hazt:108674322"/>
<dbReference type="InterPro" id="IPR001357">
    <property type="entry name" value="BRCT_dom"/>
</dbReference>
<keyword evidence="2" id="KW-1185">Reference proteome</keyword>
<evidence type="ECO:0000313" key="2">
    <source>
        <dbReference type="Proteomes" id="UP000694843"/>
    </source>
</evidence>
<dbReference type="SUPFAM" id="SSF52113">
    <property type="entry name" value="BRCT domain"/>
    <property type="match status" value="1"/>
</dbReference>
<name>A0A8B7NVG7_HYAAZ</name>
<dbReference type="GeneID" id="108674322"/>
<reference evidence="3" key="1">
    <citation type="submission" date="2025-08" db="UniProtKB">
        <authorList>
            <consortium name="RefSeq"/>
        </authorList>
    </citation>
    <scope>IDENTIFICATION</scope>
    <source>
        <tissue evidence="3">Whole organism</tissue>
    </source>
</reference>
<dbReference type="Proteomes" id="UP000694843">
    <property type="component" value="Unplaced"/>
</dbReference>
<accession>A0A8B7NVG7</accession>
<dbReference type="CDD" id="cd17714">
    <property type="entry name" value="BRCT_PAXIP1_rpt1"/>
    <property type="match status" value="1"/>
</dbReference>
<dbReference type="RefSeq" id="XP_018017748.1">
    <property type="nucleotide sequence ID" value="XM_018162259.1"/>
</dbReference>
<sequence length="122" mass="13668">MEIDVKLSDLQVVPNMFKDVKYYATGTISKEVETLLSNGGAQLESHITDLMTHLIVGSDPDEIEMGEVKEIYEKPVVLQSWVVLSAKCNTLLPKEPCHSTQEKKVNNHQTWHWSNMGSASPV</sequence>
<dbReference type="InterPro" id="IPR036420">
    <property type="entry name" value="BRCT_dom_sf"/>
</dbReference>
<dbReference type="AlphaFoldDB" id="A0A8B7NVG7"/>